<dbReference type="AlphaFoldDB" id="A0A1H6XTQ3"/>
<dbReference type="SUPFAM" id="SSF56925">
    <property type="entry name" value="OMPA-like"/>
    <property type="match status" value="1"/>
</dbReference>
<reference evidence="5" key="1">
    <citation type="submission" date="2016-10" db="EMBL/GenBank/DDBJ databases">
        <authorList>
            <person name="Varghese N."/>
            <person name="Submissions S."/>
        </authorList>
    </citation>
    <scope>NUCLEOTIDE SEQUENCE [LARGE SCALE GENOMIC DNA]</scope>
    <source>
        <strain evidence="5">DSM 17934</strain>
    </source>
</reference>
<protein>
    <submittedName>
        <fullName evidence="4">Outer membrane protein</fullName>
    </submittedName>
</protein>
<organism evidence="4 5">
    <name type="scientific">Flavobacterium terrigena</name>
    <dbReference type="NCBI Taxonomy" id="402734"/>
    <lineage>
        <taxon>Bacteria</taxon>
        <taxon>Pseudomonadati</taxon>
        <taxon>Bacteroidota</taxon>
        <taxon>Flavobacteriia</taxon>
        <taxon>Flavobacteriales</taxon>
        <taxon>Flavobacteriaceae</taxon>
        <taxon>Flavobacterium</taxon>
    </lineage>
</organism>
<dbReference type="InterPro" id="IPR027385">
    <property type="entry name" value="Beta-barrel_OMP"/>
</dbReference>
<dbReference type="EMBL" id="FNYA01000010">
    <property type="protein sequence ID" value="SEJ32419.1"/>
    <property type="molecule type" value="Genomic_DNA"/>
</dbReference>
<feature type="signal peptide" evidence="2">
    <location>
        <begin position="1"/>
        <end position="19"/>
    </location>
</feature>
<evidence type="ECO:0000256" key="1">
    <source>
        <dbReference type="ARBA" id="ARBA00022729"/>
    </source>
</evidence>
<dbReference type="OrthoDB" id="945117at2"/>
<evidence type="ECO:0000313" key="5">
    <source>
        <dbReference type="Proteomes" id="UP000199702"/>
    </source>
</evidence>
<dbReference type="InterPro" id="IPR011250">
    <property type="entry name" value="OMP/PagP_B-barrel"/>
</dbReference>
<dbReference type="STRING" id="402734.SAMN05660918_0015"/>
<dbReference type="Proteomes" id="UP000199702">
    <property type="component" value="Unassembled WGS sequence"/>
</dbReference>
<accession>A0A1H6XTQ3</accession>
<gene>
    <name evidence="4" type="ORF">SAMN05660918_0015</name>
</gene>
<evidence type="ECO:0000313" key="4">
    <source>
        <dbReference type="EMBL" id="SEJ32419.1"/>
    </source>
</evidence>
<sequence>MKKVLLTAVAVFSLTFVNAQEEKETTGVGFSKGNVFVSGAVGFGSSSTADVKETSFTFSPKVGFFVTENIAVGVKLGLESTKNDDGVDTIEKTNDFSAGVFGRYYFTPSSQFSVFAQLGVDMTSSKTTTDITGFPSMEGKSNGFGVAFAPGVNYFLSDNFAIEATWGMLGYNTSKPDVAGAESTDNFGLRLDMNSINFGLLYKF</sequence>
<proteinExistence type="predicted"/>
<evidence type="ECO:0000256" key="2">
    <source>
        <dbReference type="SAM" id="SignalP"/>
    </source>
</evidence>
<dbReference type="Pfam" id="PF13505">
    <property type="entry name" value="OMP_b-brl"/>
    <property type="match status" value="1"/>
</dbReference>
<keyword evidence="1 2" id="KW-0732">Signal</keyword>
<keyword evidence="5" id="KW-1185">Reference proteome</keyword>
<evidence type="ECO:0000259" key="3">
    <source>
        <dbReference type="Pfam" id="PF13505"/>
    </source>
</evidence>
<feature type="chain" id="PRO_5011616644" evidence="2">
    <location>
        <begin position="20"/>
        <end position="204"/>
    </location>
</feature>
<name>A0A1H6XTQ3_9FLAO</name>
<feature type="domain" description="Outer membrane protein beta-barrel" evidence="3">
    <location>
        <begin position="8"/>
        <end position="204"/>
    </location>
</feature>
<dbReference type="Gene3D" id="2.40.160.20">
    <property type="match status" value="1"/>
</dbReference>
<dbReference type="RefSeq" id="WP_091315626.1">
    <property type="nucleotide sequence ID" value="NZ_CBCSJU010000010.1"/>
</dbReference>